<dbReference type="Proteomes" id="UP001170954">
    <property type="component" value="Unassembled WGS sequence"/>
</dbReference>
<gene>
    <name evidence="1" type="ORF">HX018_10575</name>
</gene>
<dbReference type="EMBL" id="JACAGK010000027">
    <property type="protein sequence ID" value="MDM1048684.1"/>
    <property type="molecule type" value="Genomic_DNA"/>
</dbReference>
<dbReference type="RefSeq" id="WP_286651398.1">
    <property type="nucleotide sequence ID" value="NZ_JACAGK010000027.1"/>
</dbReference>
<proteinExistence type="predicted"/>
<evidence type="ECO:0000313" key="2">
    <source>
        <dbReference type="Proteomes" id="UP001170954"/>
    </source>
</evidence>
<organism evidence="1 2">
    <name type="scientific">Sphingobacterium hotanense</name>
    <dbReference type="NCBI Taxonomy" id="649196"/>
    <lineage>
        <taxon>Bacteria</taxon>
        <taxon>Pseudomonadati</taxon>
        <taxon>Bacteroidota</taxon>
        <taxon>Sphingobacteriia</taxon>
        <taxon>Sphingobacteriales</taxon>
        <taxon>Sphingobacteriaceae</taxon>
        <taxon>Sphingobacterium</taxon>
    </lineage>
</organism>
<accession>A0ABT7NN69</accession>
<evidence type="ECO:0000313" key="1">
    <source>
        <dbReference type="EMBL" id="MDM1048684.1"/>
    </source>
</evidence>
<protein>
    <recommendedName>
        <fullName evidence="3">Neutral/alkaline non-lysosomal ceramidase N-terminal domain-containing protein</fullName>
    </recommendedName>
</protein>
<name>A0ABT7NN69_9SPHI</name>
<reference evidence="1" key="1">
    <citation type="submission" date="2020-06" db="EMBL/GenBank/DDBJ databases">
        <authorList>
            <person name="Dong N."/>
        </authorList>
    </citation>
    <scope>NUCLEOTIDE SEQUENCE</scope>
    <source>
        <strain evidence="1">R1692</strain>
    </source>
</reference>
<reference evidence="1" key="2">
    <citation type="journal article" date="2022" name="Sci. Total Environ.">
        <title>Prevalence, transmission, and molecular epidemiology of tet(X)-positive bacteria among humans, animals, and environmental niches in China: An epidemiological, and genomic-based study.</title>
        <authorList>
            <person name="Dong N."/>
            <person name="Zeng Y."/>
            <person name="Cai C."/>
            <person name="Sun C."/>
            <person name="Lu J."/>
            <person name="Liu C."/>
            <person name="Zhou H."/>
            <person name="Sun Q."/>
            <person name="Shu L."/>
            <person name="Wang H."/>
            <person name="Wang Y."/>
            <person name="Wang S."/>
            <person name="Wu C."/>
            <person name="Chan E.W."/>
            <person name="Chen G."/>
            <person name="Shen Z."/>
            <person name="Chen S."/>
            <person name="Zhang R."/>
        </authorList>
    </citation>
    <scope>NUCLEOTIDE SEQUENCE</scope>
    <source>
        <strain evidence="1">R1692</strain>
    </source>
</reference>
<keyword evidence="2" id="KW-1185">Reference proteome</keyword>
<evidence type="ECO:0008006" key="3">
    <source>
        <dbReference type="Google" id="ProtNLM"/>
    </source>
</evidence>
<comment type="caution">
    <text evidence="1">The sequence shown here is derived from an EMBL/GenBank/DDBJ whole genome shotgun (WGS) entry which is preliminary data.</text>
</comment>
<sequence length="452" mass="50824">MLYGNTDQIDITPSLGTLINGEFTTRYANKIADPLFAKAIYMHDGKTKLLIMVVDICVMKRDFLDSLKAGIEQSIGVPASNQLISSTHAHSTGSIADLLMGHIDLAYRNQLAEKLLKLATLVVQKEQKIKIAFGKVLKPDHLTSRRYRMKDSYQPRNPVLKTVDAVKTNPFGYESEIIEPTSIPDPEVCFIGIKNGSDEWIGLLANYGLHYVGDCERGTITADYFGYFSNKIASLLNSNRIVSMMSNGTSGEVNIWDFIDGDRYPKNYHEKSKYIGEDIAEAVFNSIDGLSWETEADLEVLYQEISLNKRLISPDLLKESYAILAKTDYEAVAYTDKDLYEKVYAREQVLLESIPQQIFFPVQCFRIGKVLLGGLGGEFFSASGKALKQESDFYFSICLANDYVGYVPPANEFINGGYETWRCRSSFLEENAEEKVIACMLSMIKKLKSNER</sequence>